<evidence type="ECO:0000313" key="1">
    <source>
        <dbReference type="EMBL" id="KUH58699.1"/>
    </source>
</evidence>
<gene>
    <name evidence="1" type="ORF">AUL39_06960</name>
</gene>
<reference evidence="1 2" key="1">
    <citation type="submission" date="2015-12" db="EMBL/GenBank/DDBJ databases">
        <title>Draft Genome Sequence of Olsenella scatoligenes SK9K4T; a Producer of 3-Methylindole- (skatole) and 4-Methylphenol- (p-cresol) Isolated from Pig Feces.</title>
        <authorList>
            <person name="Li X."/>
            <person name="Borg B."/>
            <person name="Canibe N."/>
        </authorList>
    </citation>
    <scope>NUCLEOTIDE SEQUENCE [LARGE SCALE GENOMIC DNA]</scope>
    <source>
        <strain evidence="1 2">SK9K4</strain>
    </source>
</reference>
<keyword evidence="2" id="KW-1185">Reference proteome</keyword>
<comment type="caution">
    <text evidence="1">The sequence shown here is derived from an EMBL/GenBank/DDBJ whole genome shotgun (WGS) entry which is preliminary data.</text>
</comment>
<proteinExistence type="predicted"/>
<name>A0A100YVY6_TRASO</name>
<sequence length="88" mass="9584">MGRNGARRVMAYLDPTTDGWVEWVATSEPGGMSGYICRLVEADRGRVLDGGGPEVERYRAYLMATGRDAEAAFIEKRLKAEGGEADAE</sequence>
<organism evidence="1 2">
    <name type="scientific">Tractidigestivibacter scatoligenes</name>
    <name type="common">Olsenella scatoligenes</name>
    <dbReference type="NCBI Taxonomy" id="1299998"/>
    <lineage>
        <taxon>Bacteria</taxon>
        <taxon>Bacillati</taxon>
        <taxon>Actinomycetota</taxon>
        <taxon>Coriobacteriia</taxon>
        <taxon>Coriobacteriales</taxon>
        <taxon>Atopobiaceae</taxon>
        <taxon>Tractidigestivibacter</taxon>
    </lineage>
</organism>
<dbReference type="EMBL" id="LOJF01000009">
    <property type="protein sequence ID" value="KUH58699.1"/>
    <property type="molecule type" value="Genomic_DNA"/>
</dbReference>
<accession>A0A100YVY6</accession>
<evidence type="ECO:0000313" key="2">
    <source>
        <dbReference type="Proteomes" id="UP000054078"/>
    </source>
</evidence>
<dbReference type="STRING" id="1299998.AUL39_06960"/>
<dbReference type="RefSeq" id="WP_059054846.1">
    <property type="nucleotide sequence ID" value="NZ_LOJF01000009.1"/>
</dbReference>
<protein>
    <submittedName>
        <fullName evidence="1">Uncharacterized protein</fullName>
    </submittedName>
</protein>
<dbReference type="AlphaFoldDB" id="A0A100YVY6"/>
<dbReference type="Proteomes" id="UP000054078">
    <property type="component" value="Unassembled WGS sequence"/>
</dbReference>